<dbReference type="PANTHER" id="PTHR27002">
    <property type="entry name" value="RECEPTOR-LIKE SERINE/THREONINE-PROTEIN KINASE SD1-8"/>
    <property type="match status" value="1"/>
</dbReference>
<gene>
    <name evidence="10" type="ORF">TorRG33x02_206200</name>
</gene>
<evidence type="ECO:0000313" key="10">
    <source>
        <dbReference type="EMBL" id="PON83568.1"/>
    </source>
</evidence>
<evidence type="ECO:0000256" key="7">
    <source>
        <dbReference type="ARBA" id="ARBA00047899"/>
    </source>
</evidence>
<keyword evidence="5 10" id="KW-0418">Kinase</keyword>
<keyword evidence="6" id="KW-0067">ATP-binding</keyword>
<proteinExistence type="predicted"/>
<feature type="domain" description="Protein kinase" evidence="9">
    <location>
        <begin position="1"/>
        <end position="70"/>
    </location>
</feature>
<dbReference type="PROSITE" id="PS50011">
    <property type="entry name" value="PROTEIN_KINASE_DOM"/>
    <property type="match status" value="1"/>
</dbReference>
<evidence type="ECO:0000256" key="5">
    <source>
        <dbReference type="ARBA" id="ARBA00022777"/>
    </source>
</evidence>
<dbReference type="EC" id="2.7.11.1" evidence="1"/>
<keyword evidence="4" id="KW-0547">Nucleotide-binding</keyword>
<dbReference type="Proteomes" id="UP000237000">
    <property type="component" value="Unassembled WGS sequence"/>
</dbReference>
<dbReference type="STRING" id="63057.A0A2P5EDF3"/>
<dbReference type="SUPFAM" id="SSF56112">
    <property type="entry name" value="Protein kinase-like (PK-like)"/>
    <property type="match status" value="1"/>
</dbReference>
<organism evidence="10 11">
    <name type="scientific">Trema orientale</name>
    <name type="common">Charcoal tree</name>
    <name type="synonym">Celtis orientalis</name>
    <dbReference type="NCBI Taxonomy" id="63057"/>
    <lineage>
        <taxon>Eukaryota</taxon>
        <taxon>Viridiplantae</taxon>
        <taxon>Streptophyta</taxon>
        <taxon>Embryophyta</taxon>
        <taxon>Tracheophyta</taxon>
        <taxon>Spermatophyta</taxon>
        <taxon>Magnoliopsida</taxon>
        <taxon>eudicotyledons</taxon>
        <taxon>Gunneridae</taxon>
        <taxon>Pentapetalae</taxon>
        <taxon>rosids</taxon>
        <taxon>fabids</taxon>
        <taxon>Rosales</taxon>
        <taxon>Cannabaceae</taxon>
        <taxon>Trema</taxon>
    </lineage>
</organism>
<evidence type="ECO:0000256" key="3">
    <source>
        <dbReference type="ARBA" id="ARBA00022679"/>
    </source>
</evidence>
<dbReference type="InterPro" id="IPR011009">
    <property type="entry name" value="Kinase-like_dom_sf"/>
</dbReference>
<evidence type="ECO:0000313" key="11">
    <source>
        <dbReference type="Proteomes" id="UP000237000"/>
    </source>
</evidence>
<comment type="catalytic activity">
    <reaction evidence="8">
        <text>L-seryl-[protein] + ATP = O-phospho-L-seryl-[protein] + ADP + H(+)</text>
        <dbReference type="Rhea" id="RHEA:17989"/>
        <dbReference type="Rhea" id="RHEA-COMP:9863"/>
        <dbReference type="Rhea" id="RHEA-COMP:11604"/>
        <dbReference type="ChEBI" id="CHEBI:15378"/>
        <dbReference type="ChEBI" id="CHEBI:29999"/>
        <dbReference type="ChEBI" id="CHEBI:30616"/>
        <dbReference type="ChEBI" id="CHEBI:83421"/>
        <dbReference type="ChEBI" id="CHEBI:456216"/>
        <dbReference type="EC" id="2.7.11.1"/>
    </reaction>
</comment>
<dbReference type="FunFam" id="1.10.510.10:FF:001023">
    <property type="entry name" value="Os07g0541700 protein"/>
    <property type="match status" value="1"/>
</dbReference>
<dbReference type="Gene3D" id="1.10.510.10">
    <property type="entry name" value="Transferase(Phosphotransferase) domain 1"/>
    <property type="match status" value="1"/>
</dbReference>
<dbReference type="PANTHER" id="PTHR27002:SF181">
    <property type="entry name" value="RECEPTOR-LIKE SERINE_THREONINE-PROTEIN KINASE"/>
    <property type="match status" value="1"/>
</dbReference>
<comment type="catalytic activity">
    <reaction evidence="7">
        <text>L-threonyl-[protein] + ATP = O-phospho-L-threonyl-[protein] + ADP + H(+)</text>
        <dbReference type="Rhea" id="RHEA:46608"/>
        <dbReference type="Rhea" id="RHEA-COMP:11060"/>
        <dbReference type="Rhea" id="RHEA-COMP:11605"/>
        <dbReference type="ChEBI" id="CHEBI:15378"/>
        <dbReference type="ChEBI" id="CHEBI:30013"/>
        <dbReference type="ChEBI" id="CHEBI:30616"/>
        <dbReference type="ChEBI" id="CHEBI:61977"/>
        <dbReference type="ChEBI" id="CHEBI:456216"/>
        <dbReference type="EC" id="2.7.11.1"/>
    </reaction>
</comment>
<name>A0A2P5EDF3_TREOI</name>
<evidence type="ECO:0000256" key="2">
    <source>
        <dbReference type="ARBA" id="ARBA00022527"/>
    </source>
</evidence>
<dbReference type="GO" id="GO:0005886">
    <property type="term" value="C:plasma membrane"/>
    <property type="evidence" value="ECO:0007669"/>
    <property type="project" value="TreeGrafter"/>
</dbReference>
<dbReference type="InterPro" id="IPR000719">
    <property type="entry name" value="Prot_kinase_dom"/>
</dbReference>
<dbReference type="GO" id="GO:0004674">
    <property type="term" value="F:protein serine/threonine kinase activity"/>
    <property type="evidence" value="ECO:0007669"/>
    <property type="project" value="UniProtKB-KW"/>
</dbReference>
<comment type="caution">
    <text evidence="10">The sequence shown here is derived from an EMBL/GenBank/DDBJ whole genome shotgun (WGS) entry which is preliminary data.</text>
</comment>
<protein>
    <recommendedName>
        <fullName evidence="1">non-specific serine/threonine protein kinase</fullName>
        <ecNumber evidence="1">2.7.11.1</ecNumber>
    </recommendedName>
</protein>
<sequence length="70" mass="8269">MNPQVRNEKKKRQFICSIRCNIIEGIARGILYLYEDSRLIVIHCYPKASNVLLDNVNPNVSDFEWQRCLE</sequence>
<evidence type="ECO:0000256" key="8">
    <source>
        <dbReference type="ARBA" id="ARBA00048679"/>
    </source>
</evidence>
<dbReference type="InParanoid" id="A0A2P5EDF3"/>
<dbReference type="EMBL" id="JXTC01000176">
    <property type="protein sequence ID" value="PON83568.1"/>
    <property type="molecule type" value="Genomic_DNA"/>
</dbReference>
<keyword evidence="2" id="KW-0723">Serine/threonine-protein kinase</keyword>
<reference evidence="11" key="1">
    <citation type="submission" date="2016-06" db="EMBL/GenBank/DDBJ databases">
        <title>Parallel loss of symbiosis genes in relatives of nitrogen-fixing non-legume Parasponia.</title>
        <authorList>
            <person name="Van Velzen R."/>
            <person name="Holmer R."/>
            <person name="Bu F."/>
            <person name="Rutten L."/>
            <person name="Van Zeijl A."/>
            <person name="Liu W."/>
            <person name="Santuari L."/>
            <person name="Cao Q."/>
            <person name="Sharma T."/>
            <person name="Shen D."/>
            <person name="Roswanjaya Y."/>
            <person name="Wardhani T."/>
            <person name="Kalhor M.S."/>
            <person name="Jansen J."/>
            <person name="Van den Hoogen J."/>
            <person name="Gungor B."/>
            <person name="Hartog M."/>
            <person name="Hontelez J."/>
            <person name="Verver J."/>
            <person name="Yang W.-C."/>
            <person name="Schijlen E."/>
            <person name="Repin R."/>
            <person name="Schilthuizen M."/>
            <person name="Schranz E."/>
            <person name="Heidstra R."/>
            <person name="Miyata K."/>
            <person name="Fedorova E."/>
            <person name="Kohlen W."/>
            <person name="Bisseling T."/>
            <person name="Smit S."/>
            <person name="Geurts R."/>
        </authorList>
    </citation>
    <scope>NUCLEOTIDE SEQUENCE [LARGE SCALE GENOMIC DNA]</scope>
    <source>
        <strain evidence="11">cv. RG33-2</strain>
    </source>
</reference>
<dbReference type="OrthoDB" id="1162088at2759"/>
<evidence type="ECO:0000256" key="4">
    <source>
        <dbReference type="ARBA" id="ARBA00022741"/>
    </source>
</evidence>
<keyword evidence="11" id="KW-1185">Reference proteome</keyword>
<evidence type="ECO:0000256" key="1">
    <source>
        <dbReference type="ARBA" id="ARBA00012513"/>
    </source>
</evidence>
<keyword evidence="3" id="KW-0808">Transferase</keyword>
<dbReference type="AlphaFoldDB" id="A0A2P5EDF3"/>
<accession>A0A2P5EDF3</accession>
<evidence type="ECO:0000259" key="9">
    <source>
        <dbReference type="PROSITE" id="PS50011"/>
    </source>
</evidence>
<evidence type="ECO:0000256" key="6">
    <source>
        <dbReference type="ARBA" id="ARBA00022840"/>
    </source>
</evidence>
<dbReference type="GO" id="GO:0005524">
    <property type="term" value="F:ATP binding"/>
    <property type="evidence" value="ECO:0007669"/>
    <property type="project" value="UniProtKB-KW"/>
</dbReference>